<dbReference type="SUPFAM" id="SSF56935">
    <property type="entry name" value="Porins"/>
    <property type="match status" value="1"/>
</dbReference>
<keyword evidence="7 10" id="KW-0472">Membrane</keyword>
<evidence type="ECO:0000313" key="15">
    <source>
        <dbReference type="EMBL" id="TGX37920.1"/>
    </source>
</evidence>
<dbReference type="OrthoDB" id="593427at2"/>
<dbReference type="InterPro" id="IPR036942">
    <property type="entry name" value="Beta-barrel_TonB_sf"/>
</dbReference>
<comment type="caution">
    <text evidence="15">The sequence shown here is derived from an EMBL/GenBank/DDBJ whole genome shotgun (WGS) entry which is preliminary data.</text>
</comment>
<reference evidence="15 16" key="1">
    <citation type="submission" date="2019-04" db="EMBL/GenBank/DDBJ databases">
        <title>Sphingomonas psychrotolerans sp. nov., isolated from soil in the Tianshan Mountains, Xinjiang, China.</title>
        <authorList>
            <person name="Luo Y."/>
            <person name="Sheng H."/>
        </authorList>
    </citation>
    <scope>NUCLEOTIDE SEQUENCE [LARGE SCALE GENOMIC DNA]</scope>
    <source>
        <strain evidence="15 16">KIS18-15</strain>
    </source>
</reference>
<comment type="similarity">
    <text evidence="10 11">Belongs to the TonB-dependent receptor family.</text>
</comment>
<evidence type="ECO:0000256" key="9">
    <source>
        <dbReference type="ARBA" id="ARBA00023237"/>
    </source>
</evidence>
<keyword evidence="8 15" id="KW-0675">Receptor</keyword>
<evidence type="ECO:0000259" key="14">
    <source>
        <dbReference type="Pfam" id="PF07715"/>
    </source>
</evidence>
<gene>
    <name evidence="15" type="ORF">E5A74_19295</name>
</gene>
<dbReference type="EMBL" id="SRXU01000011">
    <property type="protein sequence ID" value="TGX37920.1"/>
    <property type="molecule type" value="Genomic_DNA"/>
</dbReference>
<keyword evidence="16" id="KW-1185">Reference proteome</keyword>
<name>A0A4S1W9H4_9SPHN</name>
<dbReference type="PROSITE" id="PS52016">
    <property type="entry name" value="TONB_DEPENDENT_REC_3"/>
    <property type="match status" value="1"/>
</dbReference>
<evidence type="ECO:0000256" key="2">
    <source>
        <dbReference type="ARBA" id="ARBA00022448"/>
    </source>
</evidence>
<evidence type="ECO:0000259" key="13">
    <source>
        <dbReference type="Pfam" id="PF00593"/>
    </source>
</evidence>
<evidence type="ECO:0000256" key="4">
    <source>
        <dbReference type="ARBA" id="ARBA00022692"/>
    </source>
</evidence>
<sequence length="914" mass="98567">MRTKLFAGVAFAALLIPASAYAQSTGTIDFEEGGEEVVVTGTRTQNGVNGIVVPDTTKTRGVLNQEFIQRQAPGQSVNDLINQLPGVSYTNNDPFGSSGGSLNIRGFESTRISQTFDGIPLNDSGNYAIYGNQQLDPELIEQVNVNMGTTDVDSPTAGATGSTVNYRTRTPGEDFGVKLIGSAGDFDFFRIFGMVDTGTFTSFGTRAFVSASTARNHSPFNARAQVEKQQYNAKLYQPLGDNGDFIAIAGHYNENRNNFQGSVPLRTDLRQLSAAGVDLGARNVGPNSSDRFPITRDEREYTVPLCQITNTQRAGIADTANSCGSVFDERFNPSNTGNIRINSRFTLAEGLVLAVDPSFQYTKANGGGTVVGQEVRRDVNPTGGAANCNTTPNGAAVSCQVGYIGGTPYFGRDLNGDGDTLDTVRLLAPSQTQTYRIGVISSLRYTVSPGQTVRVAYTWDRARHRQTGETGFLQYNGKPFDVFPVNDPVLDVNGRALQKRDRLSYAILHQLAAQYNGEFFDGTLRVDAGISYKILRRNLNNYCATSSAAGFVECFGSDSAAQAAWLAANPTQTVPAAANVDGATCVAGAVNCTFPTQGPQQRIVNYKRALPNIGYVADITDKLSLYGNFSQSIQVPGTDNLYNAFFYPVTADQANPKPETTDNLETGLRYRSSKVQAQVAAWYTNYENRLASSYDAELDKTVYRNLGKVKRFGFDGTIAYRPISALSVYAFGSYLESEIQDDVVAGRTSTGAPIYAATKGKRESNAPIYTFGGGAQATLGFVDLGFNVKRTGPRYIYDTNEPVQQIVAVVNPPAGQPTTRTIQVFGNKVPAYTLVDFNARLPLTWAGLNDKTYFQLNVLNVFDELWVSSLNSGNGALNQGPTFNGTGAITAYGNAPNSQIGYPRTFMGSLVVGF</sequence>
<dbReference type="PANTHER" id="PTHR30069:SF29">
    <property type="entry name" value="HEMOGLOBIN AND HEMOGLOBIN-HAPTOGLOBIN-BINDING PROTEIN 1-RELATED"/>
    <property type="match status" value="1"/>
</dbReference>
<dbReference type="RefSeq" id="WP_135987260.1">
    <property type="nucleotide sequence ID" value="NZ_JAASQM010000001.1"/>
</dbReference>
<organism evidence="15 16">
    <name type="scientific">Sphingomonas naasensis</name>
    <dbReference type="NCBI Taxonomy" id="1344951"/>
    <lineage>
        <taxon>Bacteria</taxon>
        <taxon>Pseudomonadati</taxon>
        <taxon>Pseudomonadota</taxon>
        <taxon>Alphaproteobacteria</taxon>
        <taxon>Sphingomonadales</taxon>
        <taxon>Sphingomonadaceae</taxon>
        <taxon>Sphingomonas</taxon>
    </lineage>
</organism>
<dbReference type="Gene3D" id="2.170.130.10">
    <property type="entry name" value="TonB-dependent receptor, plug domain"/>
    <property type="match status" value="1"/>
</dbReference>
<proteinExistence type="inferred from homology"/>
<accession>A0A4S1W9H4</accession>
<dbReference type="GO" id="GO:0015344">
    <property type="term" value="F:siderophore uptake transmembrane transporter activity"/>
    <property type="evidence" value="ECO:0007669"/>
    <property type="project" value="TreeGrafter"/>
</dbReference>
<dbReference type="Gene3D" id="2.40.170.20">
    <property type="entry name" value="TonB-dependent receptor, beta-barrel domain"/>
    <property type="match status" value="1"/>
</dbReference>
<keyword evidence="3 10" id="KW-1134">Transmembrane beta strand</keyword>
<dbReference type="PANTHER" id="PTHR30069">
    <property type="entry name" value="TONB-DEPENDENT OUTER MEMBRANE RECEPTOR"/>
    <property type="match status" value="1"/>
</dbReference>
<dbReference type="InterPro" id="IPR000531">
    <property type="entry name" value="Beta-barrel_TonB"/>
</dbReference>
<dbReference type="Pfam" id="PF07715">
    <property type="entry name" value="Plug"/>
    <property type="match status" value="1"/>
</dbReference>
<keyword evidence="6 11" id="KW-0798">TonB box</keyword>
<feature type="signal peptide" evidence="12">
    <location>
        <begin position="1"/>
        <end position="22"/>
    </location>
</feature>
<dbReference type="GO" id="GO:0009279">
    <property type="term" value="C:cell outer membrane"/>
    <property type="evidence" value="ECO:0007669"/>
    <property type="project" value="UniProtKB-SubCell"/>
</dbReference>
<evidence type="ECO:0000256" key="6">
    <source>
        <dbReference type="ARBA" id="ARBA00023077"/>
    </source>
</evidence>
<evidence type="ECO:0000313" key="16">
    <source>
        <dbReference type="Proteomes" id="UP000309848"/>
    </source>
</evidence>
<feature type="chain" id="PRO_5020910679" evidence="12">
    <location>
        <begin position="23"/>
        <end position="914"/>
    </location>
</feature>
<dbReference type="Proteomes" id="UP000309848">
    <property type="component" value="Unassembled WGS sequence"/>
</dbReference>
<evidence type="ECO:0000256" key="10">
    <source>
        <dbReference type="PROSITE-ProRule" id="PRU01360"/>
    </source>
</evidence>
<feature type="domain" description="TonB-dependent receptor plug" evidence="14">
    <location>
        <begin position="55"/>
        <end position="155"/>
    </location>
</feature>
<evidence type="ECO:0000256" key="12">
    <source>
        <dbReference type="SAM" id="SignalP"/>
    </source>
</evidence>
<dbReference type="GO" id="GO:0044718">
    <property type="term" value="P:siderophore transmembrane transport"/>
    <property type="evidence" value="ECO:0007669"/>
    <property type="project" value="TreeGrafter"/>
</dbReference>
<evidence type="ECO:0000256" key="8">
    <source>
        <dbReference type="ARBA" id="ARBA00023170"/>
    </source>
</evidence>
<evidence type="ECO:0000256" key="3">
    <source>
        <dbReference type="ARBA" id="ARBA00022452"/>
    </source>
</evidence>
<dbReference type="InterPro" id="IPR037066">
    <property type="entry name" value="Plug_dom_sf"/>
</dbReference>
<keyword evidence="2 10" id="KW-0813">Transport</keyword>
<comment type="subcellular location">
    <subcellularLocation>
        <location evidence="1 10">Cell outer membrane</location>
        <topology evidence="1 10">Multi-pass membrane protein</topology>
    </subcellularLocation>
</comment>
<evidence type="ECO:0000256" key="5">
    <source>
        <dbReference type="ARBA" id="ARBA00022729"/>
    </source>
</evidence>
<keyword evidence="4 10" id="KW-0812">Transmembrane</keyword>
<dbReference type="Pfam" id="PF00593">
    <property type="entry name" value="TonB_dep_Rec_b-barrel"/>
    <property type="match status" value="1"/>
</dbReference>
<dbReference type="InterPro" id="IPR012910">
    <property type="entry name" value="Plug_dom"/>
</dbReference>
<evidence type="ECO:0000256" key="7">
    <source>
        <dbReference type="ARBA" id="ARBA00023136"/>
    </source>
</evidence>
<dbReference type="InterPro" id="IPR039426">
    <property type="entry name" value="TonB-dep_rcpt-like"/>
</dbReference>
<dbReference type="AlphaFoldDB" id="A0A4S1W9H4"/>
<keyword evidence="5 12" id="KW-0732">Signal</keyword>
<evidence type="ECO:0000256" key="1">
    <source>
        <dbReference type="ARBA" id="ARBA00004571"/>
    </source>
</evidence>
<evidence type="ECO:0000256" key="11">
    <source>
        <dbReference type="RuleBase" id="RU003357"/>
    </source>
</evidence>
<feature type="domain" description="TonB-dependent receptor-like beta-barrel" evidence="13">
    <location>
        <begin position="334"/>
        <end position="861"/>
    </location>
</feature>
<keyword evidence="9 10" id="KW-0998">Cell outer membrane</keyword>
<protein>
    <submittedName>
        <fullName evidence="15">TonB-dependent receptor</fullName>
    </submittedName>
</protein>